<organism evidence="1 2">
    <name type="scientific">Theileria equi strain WA</name>
    <dbReference type="NCBI Taxonomy" id="1537102"/>
    <lineage>
        <taxon>Eukaryota</taxon>
        <taxon>Sar</taxon>
        <taxon>Alveolata</taxon>
        <taxon>Apicomplexa</taxon>
        <taxon>Aconoidasida</taxon>
        <taxon>Piroplasmida</taxon>
        <taxon>Theileriidae</taxon>
        <taxon>Theileria</taxon>
    </lineage>
</organism>
<dbReference type="KEGG" id="beq:BEWA_009530"/>
<dbReference type="VEuPathDB" id="PiroplasmaDB:BEWA_009530"/>
<accession>L0B350</accession>
<gene>
    <name evidence="1" type="ORF">BEWA_009530</name>
</gene>
<keyword evidence="2" id="KW-1185">Reference proteome</keyword>
<name>L0B350_THEEQ</name>
<proteinExistence type="predicted"/>
<dbReference type="RefSeq" id="XP_004831205.1">
    <property type="nucleotide sequence ID" value="XM_004831148.1"/>
</dbReference>
<evidence type="ECO:0000313" key="1">
    <source>
        <dbReference type="EMBL" id="AFZ81539.1"/>
    </source>
</evidence>
<dbReference type="eggNOG" id="ENOG502SVDM">
    <property type="taxonomic scope" value="Eukaryota"/>
</dbReference>
<dbReference type="GeneID" id="15805805"/>
<evidence type="ECO:0000313" key="2">
    <source>
        <dbReference type="Proteomes" id="UP000031512"/>
    </source>
</evidence>
<reference evidence="1 2" key="1">
    <citation type="journal article" date="2012" name="BMC Genomics">
        <title>Comparative genomic analysis and phylogenetic position of Theileria equi.</title>
        <authorList>
            <person name="Kappmeyer L.S."/>
            <person name="Thiagarajan M."/>
            <person name="Herndon D.R."/>
            <person name="Ramsay J.D."/>
            <person name="Caler E."/>
            <person name="Djikeng A."/>
            <person name="Gillespie J.J."/>
            <person name="Lau A.O."/>
            <person name="Roalson E.H."/>
            <person name="Silva J.C."/>
            <person name="Silva M.G."/>
            <person name="Suarez C.E."/>
            <person name="Ueti M.W."/>
            <person name="Nene V.M."/>
            <person name="Mealey R.H."/>
            <person name="Knowles D.P."/>
            <person name="Brayton K.A."/>
        </authorList>
    </citation>
    <scope>NUCLEOTIDE SEQUENCE [LARGE SCALE GENOMIC DNA]</scope>
    <source>
        <strain evidence="1 2">WA</strain>
    </source>
</reference>
<protein>
    <submittedName>
        <fullName evidence="1">Uncharacterized protein</fullName>
    </submittedName>
</protein>
<dbReference type="OrthoDB" id="360649at2759"/>
<sequence>MMVFKSEAHKSLYHRMIQLQITAKLLKRFGGIGQQECRVLNKPSCKRFIALWANDILDKLPKDFKLQEEYIRTATGNLSSTILSSDETKELLENDESLKWLVNRIKNNNDCVPKPYFPSLLRNSMIQFPFNNYDIDKSRELYGLLKFPFYRLTCDIYPEASESFTELTEPNLDNESKNYEPDENINKEMKLHEEANPNAYNYGTSNYIYAPSEMETGLNDL</sequence>
<dbReference type="EMBL" id="CP001670">
    <property type="protein sequence ID" value="AFZ81539.1"/>
    <property type="molecule type" value="Genomic_DNA"/>
</dbReference>
<dbReference type="Proteomes" id="UP000031512">
    <property type="component" value="Chromosome 3"/>
</dbReference>
<dbReference type="AlphaFoldDB" id="L0B350"/>